<evidence type="ECO:0000313" key="5">
    <source>
        <dbReference type="Ensembl" id="ENSSAUP00010045444.1"/>
    </source>
</evidence>
<protein>
    <submittedName>
        <fullName evidence="5">Zymogen granule membrane protein 16-like</fullName>
    </submittedName>
</protein>
<keyword evidence="2" id="KW-0430">Lectin</keyword>
<reference evidence="5" key="1">
    <citation type="submission" date="2021-04" db="EMBL/GenBank/DDBJ databases">
        <authorList>
            <consortium name="Wellcome Sanger Institute Data Sharing"/>
        </authorList>
    </citation>
    <scope>NUCLEOTIDE SEQUENCE [LARGE SCALE GENOMIC DNA]</scope>
</reference>
<evidence type="ECO:0000256" key="3">
    <source>
        <dbReference type="SAM" id="SignalP"/>
    </source>
</evidence>
<dbReference type="PANTHER" id="PTHR33589">
    <property type="entry name" value="OS11G0524900 PROTEIN"/>
    <property type="match status" value="1"/>
</dbReference>
<dbReference type="PROSITE" id="PS51752">
    <property type="entry name" value="JACALIN_LECTIN"/>
    <property type="match status" value="1"/>
</dbReference>
<dbReference type="OrthoDB" id="2415936at2759"/>
<dbReference type="Gene3D" id="2.100.10.30">
    <property type="entry name" value="Jacalin-like lectin domain"/>
    <property type="match status" value="1"/>
</dbReference>
<dbReference type="InterPro" id="IPR036404">
    <property type="entry name" value="Jacalin-like_lectin_dom_sf"/>
</dbReference>
<dbReference type="SUPFAM" id="SSF51101">
    <property type="entry name" value="Mannose-binding lectins"/>
    <property type="match status" value="1"/>
</dbReference>
<dbReference type="GeneID" id="115566757"/>
<feature type="chain" id="PRO_5025417855" evidence="3">
    <location>
        <begin position="17"/>
        <end position="171"/>
    </location>
</feature>
<name>A0A671X2T2_SPAAU</name>
<gene>
    <name evidence="5" type="primary">LOC115566757</name>
</gene>
<reference evidence="5" key="2">
    <citation type="submission" date="2025-08" db="UniProtKB">
        <authorList>
            <consortium name="Ensembl"/>
        </authorList>
    </citation>
    <scope>IDENTIFICATION</scope>
</reference>
<dbReference type="InParanoid" id="A0A671X2T2"/>
<dbReference type="AlphaFoldDB" id="A0A671X2T2"/>
<dbReference type="GeneTree" id="ENSGT00940000164478"/>
<sequence>MFFFLIFAVLCTSSVAAPAMVPNSYSVAVGGGSGTSFATEGMGRITAIRVWEIPNAYITGIQLRYEHIWSARVGRVYHKAHELILFDNEAVVQVSGKFHPSNYIYQVIFVTSRGRSLVVGQPTQTSFNMYANHADSELRLLSGRFNGNGITSLAAHWGAIYMNQGNSSSTE</sequence>
<dbReference type="Ensembl" id="ENSSAUT00010047773.1">
    <property type="protein sequence ID" value="ENSSAUP00010045444.1"/>
    <property type="gene ID" value="ENSSAUG00010018955.1"/>
</dbReference>
<evidence type="ECO:0000313" key="6">
    <source>
        <dbReference type="Proteomes" id="UP000472265"/>
    </source>
</evidence>
<evidence type="ECO:0000256" key="1">
    <source>
        <dbReference type="ARBA" id="ARBA00022729"/>
    </source>
</evidence>
<keyword evidence="6" id="KW-1185">Reference proteome</keyword>
<keyword evidence="1 3" id="KW-0732">Signal</keyword>
<proteinExistence type="predicted"/>
<feature type="signal peptide" evidence="3">
    <location>
        <begin position="1"/>
        <end position="16"/>
    </location>
</feature>
<dbReference type="GO" id="GO:0030246">
    <property type="term" value="F:carbohydrate binding"/>
    <property type="evidence" value="ECO:0007669"/>
    <property type="project" value="UniProtKB-KW"/>
</dbReference>
<feature type="domain" description="Jacalin-type lectin" evidence="4">
    <location>
        <begin position="23"/>
        <end position="159"/>
    </location>
</feature>
<dbReference type="Proteomes" id="UP000472265">
    <property type="component" value="Chromosome 17"/>
</dbReference>
<dbReference type="PANTHER" id="PTHR33589:SF3">
    <property type="entry name" value="ZYMOGEN GRANULE MEMBRANE PROTEIN 16-LIKE"/>
    <property type="match status" value="1"/>
</dbReference>
<dbReference type="Pfam" id="PF01419">
    <property type="entry name" value="Jacalin"/>
    <property type="match status" value="1"/>
</dbReference>
<accession>A0A671X2T2</accession>
<evidence type="ECO:0000256" key="2">
    <source>
        <dbReference type="ARBA" id="ARBA00022734"/>
    </source>
</evidence>
<evidence type="ECO:0000259" key="4">
    <source>
        <dbReference type="PROSITE" id="PS51752"/>
    </source>
</evidence>
<dbReference type="InterPro" id="IPR052321">
    <property type="entry name" value="PolyBind_ProtTraffic"/>
</dbReference>
<dbReference type="RefSeq" id="XP_030248592.1">
    <property type="nucleotide sequence ID" value="XM_030392732.1"/>
</dbReference>
<organism evidence="5 6">
    <name type="scientific">Sparus aurata</name>
    <name type="common">Gilthead sea bream</name>
    <dbReference type="NCBI Taxonomy" id="8175"/>
    <lineage>
        <taxon>Eukaryota</taxon>
        <taxon>Metazoa</taxon>
        <taxon>Chordata</taxon>
        <taxon>Craniata</taxon>
        <taxon>Vertebrata</taxon>
        <taxon>Euteleostomi</taxon>
        <taxon>Actinopterygii</taxon>
        <taxon>Neopterygii</taxon>
        <taxon>Teleostei</taxon>
        <taxon>Neoteleostei</taxon>
        <taxon>Acanthomorphata</taxon>
        <taxon>Eupercaria</taxon>
        <taxon>Spariformes</taxon>
        <taxon>Sparidae</taxon>
        <taxon>Sparus</taxon>
    </lineage>
</organism>
<dbReference type="InterPro" id="IPR001229">
    <property type="entry name" value="Jacalin-like_lectin_dom"/>
</dbReference>
<dbReference type="SMART" id="SM00915">
    <property type="entry name" value="Jacalin"/>
    <property type="match status" value="1"/>
</dbReference>
<reference evidence="5" key="3">
    <citation type="submission" date="2025-09" db="UniProtKB">
        <authorList>
            <consortium name="Ensembl"/>
        </authorList>
    </citation>
    <scope>IDENTIFICATION</scope>
</reference>